<dbReference type="InterPro" id="IPR038765">
    <property type="entry name" value="Papain-like_cys_pep_sf"/>
</dbReference>
<evidence type="ECO:0000256" key="5">
    <source>
        <dbReference type="ARBA" id="ARBA00021393"/>
    </source>
</evidence>
<dbReference type="EMBL" id="JBBCAQ010000004">
    <property type="protein sequence ID" value="KAK7604102.1"/>
    <property type="molecule type" value="Genomic_DNA"/>
</dbReference>
<evidence type="ECO:0000256" key="2">
    <source>
        <dbReference type="ARBA" id="ARBA00004123"/>
    </source>
</evidence>
<dbReference type="PROSITE" id="PS00972">
    <property type="entry name" value="USP_1"/>
    <property type="match status" value="1"/>
</dbReference>
<feature type="domain" description="MATH" evidence="13">
    <location>
        <begin position="65"/>
        <end position="193"/>
    </location>
</feature>
<dbReference type="InterPro" id="IPR050164">
    <property type="entry name" value="Peptidase_C19"/>
</dbReference>
<dbReference type="FunFam" id="3.90.70.10:FF:000005">
    <property type="entry name" value="Ubiquitin carboxyl-terminal hydrolase 7"/>
    <property type="match status" value="1"/>
</dbReference>
<dbReference type="Gene3D" id="3.90.70.10">
    <property type="entry name" value="Cysteine proteinases"/>
    <property type="match status" value="1"/>
</dbReference>
<evidence type="ECO:0000256" key="11">
    <source>
        <dbReference type="ARBA" id="ARBA00031500"/>
    </source>
</evidence>
<dbReference type="CDD" id="cd03772">
    <property type="entry name" value="MATH_HAUSP"/>
    <property type="match status" value="1"/>
</dbReference>
<dbReference type="InterPro" id="IPR002083">
    <property type="entry name" value="MATH/TRAF_dom"/>
</dbReference>
<dbReference type="Gene3D" id="3.10.20.90">
    <property type="entry name" value="Phosphatidylinositol 3-kinase Catalytic Subunit, Chain A, domain 1"/>
    <property type="match status" value="2"/>
</dbReference>
<proteinExistence type="inferred from homology"/>
<protein>
    <recommendedName>
        <fullName evidence="5">Ubiquitin carboxyl-terminal hydrolase 7</fullName>
        <ecNumber evidence="4">3.4.19.12</ecNumber>
    </recommendedName>
    <alternativeName>
        <fullName evidence="12">Ubiquitin thioesterase 7</fullName>
    </alternativeName>
    <alternativeName>
        <fullName evidence="11">Ubiquitin-specific-processing protease 7</fullName>
    </alternativeName>
</protein>
<dbReference type="InterPro" id="IPR024729">
    <property type="entry name" value="USP7_ICP0-binding_dom"/>
</dbReference>
<dbReference type="GO" id="GO:0031647">
    <property type="term" value="P:regulation of protein stability"/>
    <property type="evidence" value="ECO:0007669"/>
    <property type="project" value="TreeGrafter"/>
</dbReference>
<comment type="similarity">
    <text evidence="3">Belongs to the peptidase C19 family.</text>
</comment>
<dbReference type="PANTHER" id="PTHR24006">
    <property type="entry name" value="UBIQUITIN CARBOXYL-TERMINAL HYDROLASE"/>
    <property type="match status" value="1"/>
</dbReference>
<name>A0AAN9TSJ5_9HEMI</name>
<dbReference type="Proteomes" id="UP001367676">
    <property type="component" value="Unassembled WGS sequence"/>
</dbReference>
<dbReference type="GO" id="GO:0005829">
    <property type="term" value="C:cytosol"/>
    <property type="evidence" value="ECO:0007669"/>
    <property type="project" value="TreeGrafter"/>
</dbReference>
<evidence type="ECO:0000256" key="8">
    <source>
        <dbReference type="ARBA" id="ARBA00022801"/>
    </source>
</evidence>
<evidence type="ECO:0000256" key="9">
    <source>
        <dbReference type="ARBA" id="ARBA00022807"/>
    </source>
</evidence>
<keyword evidence="7" id="KW-0833">Ubl conjugation pathway</keyword>
<evidence type="ECO:0000256" key="7">
    <source>
        <dbReference type="ARBA" id="ARBA00022786"/>
    </source>
</evidence>
<comment type="caution">
    <text evidence="15">The sequence shown here is derived from an EMBL/GenBank/DDBJ whole genome shotgun (WGS) entry which is preliminary data.</text>
</comment>
<feature type="domain" description="USP" evidence="14">
    <location>
        <begin position="212"/>
        <end position="520"/>
    </location>
</feature>
<dbReference type="FunFam" id="2.60.210.10:FF:000006">
    <property type="entry name" value="Ubiquitin carboxyl-terminal hydrolase 7"/>
    <property type="match status" value="1"/>
</dbReference>
<evidence type="ECO:0000259" key="13">
    <source>
        <dbReference type="PROSITE" id="PS50144"/>
    </source>
</evidence>
<dbReference type="Pfam" id="PF22486">
    <property type="entry name" value="MATH_2"/>
    <property type="match status" value="1"/>
</dbReference>
<dbReference type="EC" id="3.4.19.12" evidence="4"/>
<keyword evidence="10" id="KW-0539">Nucleus</keyword>
<evidence type="ECO:0000256" key="4">
    <source>
        <dbReference type="ARBA" id="ARBA00012759"/>
    </source>
</evidence>
<dbReference type="PROSITE" id="PS50144">
    <property type="entry name" value="MATH"/>
    <property type="match status" value="1"/>
</dbReference>
<dbReference type="PANTHER" id="PTHR24006:SF644">
    <property type="entry name" value="UBIQUITIN CARBOXYL-TERMINAL HYDROLASE 7"/>
    <property type="match status" value="1"/>
</dbReference>
<evidence type="ECO:0000313" key="15">
    <source>
        <dbReference type="EMBL" id="KAK7604102.1"/>
    </source>
</evidence>
<keyword evidence="8" id="KW-0378">Hydrolase</keyword>
<dbReference type="GO" id="GO:0016579">
    <property type="term" value="P:protein deubiquitination"/>
    <property type="evidence" value="ECO:0007669"/>
    <property type="project" value="InterPro"/>
</dbReference>
<keyword evidence="6" id="KW-0645">Protease</keyword>
<dbReference type="InterPro" id="IPR001394">
    <property type="entry name" value="Peptidase_C19_UCH"/>
</dbReference>
<dbReference type="GO" id="GO:0006508">
    <property type="term" value="P:proteolysis"/>
    <property type="evidence" value="ECO:0007669"/>
    <property type="project" value="UniProtKB-KW"/>
</dbReference>
<reference evidence="15 16" key="1">
    <citation type="submission" date="2024-03" db="EMBL/GenBank/DDBJ databases">
        <title>Adaptation during the transition from Ophiocordyceps entomopathogen to insect associate is accompanied by gene loss and intensified selection.</title>
        <authorList>
            <person name="Ward C.M."/>
            <person name="Onetto C.A."/>
            <person name="Borneman A.R."/>
        </authorList>
    </citation>
    <scope>NUCLEOTIDE SEQUENCE [LARGE SCALE GENOMIC DNA]</scope>
    <source>
        <strain evidence="15">AWRI1</strain>
        <tissue evidence="15">Single Adult Female</tissue>
    </source>
</reference>
<dbReference type="SUPFAM" id="SSF49599">
    <property type="entry name" value="TRAF domain-like"/>
    <property type="match status" value="1"/>
</dbReference>
<sequence length="1098" mass="126720">MNHMIKRDDLHNDIEEMDTHEEPIETGEDIIQAAENILNNSINGEVQDTVTPMEADFTDEDARSEATFTFAKENFSKVKETVLSPSCMIRNLPWKIMIMQRSNNNVDRSQKSLGFFLQCNGDSESSSWSCYANARLAIISQTEGVDDFSRKIQHLFYSKENDWGFSHFMGWNDVMDPEKGFIKNDTVIFQAQVNADAPHGVSWDSKKHTGYVGLKNQGATCYMNSLLQTLYFTNQLRKAVYKMPTESDDSSKSVALALQRVFYDLQFSDKPVGTKKLTKSFGWEALDSFMQHDVQEFLRVLLDKLENKMKGTCVEGTVPKLFEGKMESFIKCKNVKYESKRSETFYDIQLNIKGKKNIDESFRDYITTELLDGDNKYDAGEYGLQEAEKGVIFESFPPVLHLHLMRFQYDPVTDCCVKFNDRFEFYEKIRLNPYLRSPGNTPADYTLHAVLVHSGDNHGGHYVVFINPKGDGKWCKFDDDVVSRCTKQEAIDCNFGGQEEEMAMTVKHCTNAYMLVYIRDSELHNVLQEVTEKDIPTELEARLTEEKRIEIIRRKERNENHLYMTMNVLLEDCFDGHQGHDLFDQEQVALRAFRVKKSSTVEEIAVTLSDTFGCSIEQLRIWPFAMKQNQTFRPVSFDLENEMSKQMTEVAENQSWNIFLEIISLDSGLNALPSFDSESEVLVFFKLYDPKVKKIHYCGHSYVFTGSTLENLIPLLNERAGYPPDTKLLVYEEIKAHTVQEITNFNEPLERILEELSDGDIFVFQKNDATTMDLPNCKEHFRELMNRVEIVFCDKNIPNDQGFVLELSYHTKYDQMIEAVAERVGIDKHRIQIFKCQSTVKDAPGHPVPYAFDGPVKELLNNSQNKKSIRKLFYQTLAMPLHELENKKPFKVTWVGPKLKEEKEITLYPNKNGRVSDLLEEAKNLVELSPDGSGKLRILELSSCRLTQGPEESTPLEALPLQKTYRIEEVPKDEVNLDEDEMLIPVAHFQKDIYTTFGIPFLLKIKNKQPFSEVKEKIFHKLGVSEKEFEKYKFAIITGGRPRYCLENLDTPIELNSFRPNPPAPSILHRPWLGLEHANKAPKRTRFNYLEKAIKIYN</sequence>
<dbReference type="InterPro" id="IPR029346">
    <property type="entry name" value="USP_C"/>
</dbReference>
<comment type="subcellular location">
    <subcellularLocation>
        <location evidence="2">Nucleus</location>
    </subcellularLocation>
</comment>
<dbReference type="PROSITE" id="PS00973">
    <property type="entry name" value="USP_2"/>
    <property type="match status" value="1"/>
</dbReference>
<dbReference type="InterPro" id="IPR018200">
    <property type="entry name" value="USP_CS"/>
</dbReference>
<accession>A0AAN9TSJ5</accession>
<dbReference type="AlphaFoldDB" id="A0AAN9TSJ5"/>
<evidence type="ECO:0000256" key="10">
    <source>
        <dbReference type="ARBA" id="ARBA00023242"/>
    </source>
</evidence>
<dbReference type="PROSITE" id="PS50235">
    <property type="entry name" value="USP_3"/>
    <property type="match status" value="1"/>
</dbReference>
<evidence type="ECO:0000313" key="16">
    <source>
        <dbReference type="Proteomes" id="UP001367676"/>
    </source>
</evidence>
<dbReference type="SMART" id="SM00061">
    <property type="entry name" value="MATH"/>
    <property type="match status" value="1"/>
</dbReference>
<evidence type="ECO:0000256" key="1">
    <source>
        <dbReference type="ARBA" id="ARBA00000707"/>
    </source>
</evidence>
<organism evidence="15 16">
    <name type="scientific">Parthenolecanium corni</name>
    <dbReference type="NCBI Taxonomy" id="536013"/>
    <lineage>
        <taxon>Eukaryota</taxon>
        <taxon>Metazoa</taxon>
        <taxon>Ecdysozoa</taxon>
        <taxon>Arthropoda</taxon>
        <taxon>Hexapoda</taxon>
        <taxon>Insecta</taxon>
        <taxon>Pterygota</taxon>
        <taxon>Neoptera</taxon>
        <taxon>Paraneoptera</taxon>
        <taxon>Hemiptera</taxon>
        <taxon>Sternorrhyncha</taxon>
        <taxon>Coccoidea</taxon>
        <taxon>Coccidae</taxon>
        <taxon>Parthenolecanium</taxon>
    </lineage>
</organism>
<gene>
    <name evidence="15" type="ORF">V9T40_004375</name>
</gene>
<keyword evidence="9" id="KW-0788">Thiol protease</keyword>
<dbReference type="GO" id="GO:0005634">
    <property type="term" value="C:nucleus"/>
    <property type="evidence" value="ECO:0007669"/>
    <property type="project" value="UniProtKB-SubCell"/>
</dbReference>
<dbReference type="Gene3D" id="2.60.210.10">
    <property type="entry name" value="Apoptosis, Tumor Necrosis Factor Receptor Associated Protein 2, Chain A"/>
    <property type="match status" value="1"/>
</dbReference>
<dbReference type="CDD" id="cd02659">
    <property type="entry name" value="peptidase_C19C"/>
    <property type="match status" value="1"/>
</dbReference>
<dbReference type="Pfam" id="PF14533">
    <property type="entry name" value="USP7_C2"/>
    <property type="match status" value="1"/>
</dbReference>
<dbReference type="InterPro" id="IPR008974">
    <property type="entry name" value="TRAF-like"/>
</dbReference>
<evidence type="ECO:0000256" key="6">
    <source>
        <dbReference type="ARBA" id="ARBA00022670"/>
    </source>
</evidence>
<dbReference type="InterPro" id="IPR028889">
    <property type="entry name" value="USP"/>
</dbReference>
<keyword evidence="16" id="KW-1185">Reference proteome</keyword>
<evidence type="ECO:0000256" key="3">
    <source>
        <dbReference type="ARBA" id="ARBA00009085"/>
    </source>
</evidence>
<dbReference type="Pfam" id="PF12436">
    <property type="entry name" value="USP7_ICP0_bdg"/>
    <property type="match status" value="1"/>
</dbReference>
<evidence type="ECO:0000256" key="12">
    <source>
        <dbReference type="ARBA" id="ARBA00031508"/>
    </source>
</evidence>
<dbReference type="Pfam" id="PF00443">
    <property type="entry name" value="UCH"/>
    <property type="match status" value="1"/>
</dbReference>
<comment type="catalytic activity">
    <reaction evidence="1">
        <text>Thiol-dependent hydrolysis of ester, thioester, amide, peptide and isopeptide bonds formed by the C-terminal Gly of ubiquitin (a 76-residue protein attached to proteins as an intracellular targeting signal).</text>
        <dbReference type="EC" id="3.4.19.12"/>
    </reaction>
</comment>
<evidence type="ECO:0000259" key="14">
    <source>
        <dbReference type="PROSITE" id="PS50235"/>
    </source>
</evidence>
<dbReference type="SUPFAM" id="SSF54001">
    <property type="entry name" value="Cysteine proteinases"/>
    <property type="match status" value="1"/>
</dbReference>
<dbReference type="GO" id="GO:0004843">
    <property type="term" value="F:cysteine-type deubiquitinase activity"/>
    <property type="evidence" value="ECO:0007669"/>
    <property type="project" value="UniProtKB-EC"/>
</dbReference>